<dbReference type="PROSITE" id="PS51197">
    <property type="entry name" value="HTH_RRF2_2"/>
    <property type="match status" value="1"/>
</dbReference>
<dbReference type="Pfam" id="PF02082">
    <property type="entry name" value="Rrf2"/>
    <property type="match status" value="1"/>
</dbReference>
<evidence type="ECO:0000313" key="3">
    <source>
        <dbReference type="EMBL" id="GHA64467.1"/>
    </source>
</evidence>
<organism evidence="3 4">
    <name type="scientific">Streptomyces canarius</name>
    <dbReference type="NCBI Taxonomy" id="285453"/>
    <lineage>
        <taxon>Bacteria</taxon>
        <taxon>Bacillati</taxon>
        <taxon>Actinomycetota</taxon>
        <taxon>Actinomycetes</taxon>
        <taxon>Kitasatosporales</taxon>
        <taxon>Streptomycetaceae</taxon>
        <taxon>Streptomyces</taxon>
    </lineage>
</organism>
<dbReference type="PANTHER" id="PTHR33221">
    <property type="entry name" value="WINGED HELIX-TURN-HELIX TRANSCRIPTIONAL REGULATOR, RRF2 FAMILY"/>
    <property type="match status" value="1"/>
</dbReference>
<name>A0ABQ3DDJ0_9ACTN</name>
<proteinExistence type="predicted"/>
<gene>
    <name evidence="3" type="primary">nsrR</name>
    <name evidence="3" type="ORF">GCM10010345_80630</name>
</gene>
<evidence type="ECO:0000256" key="1">
    <source>
        <dbReference type="ARBA" id="ARBA00023125"/>
    </source>
</evidence>
<protein>
    <submittedName>
        <fullName evidence="3">HTH-type transcriptional repressor NsrR</fullName>
    </submittedName>
</protein>
<dbReference type="NCBIfam" id="TIGR00738">
    <property type="entry name" value="rrf2_super"/>
    <property type="match status" value="1"/>
</dbReference>
<dbReference type="PANTHER" id="PTHR33221:SF4">
    <property type="entry name" value="HTH-TYPE TRANSCRIPTIONAL REPRESSOR NSRR"/>
    <property type="match status" value="1"/>
</dbReference>
<dbReference type="InterPro" id="IPR036390">
    <property type="entry name" value="WH_DNA-bd_sf"/>
</dbReference>
<dbReference type="Gene3D" id="1.10.10.10">
    <property type="entry name" value="Winged helix-like DNA-binding domain superfamily/Winged helix DNA-binding domain"/>
    <property type="match status" value="1"/>
</dbReference>
<accession>A0ABQ3DDJ0</accession>
<reference evidence="4" key="1">
    <citation type="journal article" date="2019" name="Int. J. Syst. Evol. Microbiol.">
        <title>The Global Catalogue of Microorganisms (GCM) 10K type strain sequencing project: providing services to taxonomists for standard genome sequencing and annotation.</title>
        <authorList>
            <consortium name="The Broad Institute Genomics Platform"/>
            <consortium name="The Broad Institute Genome Sequencing Center for Infectious Disease"/>
            <person name="Wu L."/>
            <person name="Ma J."/>
        </authorList>
    </citation>
    <scope>NUCLEOTIDE SEQUENCE [LARGE SCALE GENOMIC DNA]</scope>
    <source>
        <strain evidence="4">JCM 4733</strain>
    </source>
</reference>
<dbReference type="InterPro" id="IPR000944">
    <property type="entry name" value="Tscrpt_reg_Rrf2"/>
</dbReference>
<dbReference type="InterPro" id="IPR036388">
    <property type="entry name" value="WH-like_DNA-bd_sf"/>
</dbReference>
<dbReference type="Proteomes" id="UP000653644">
    <property type="component" value="Unassembled WGS sequence"/>
</dbReference>
<dbReference type="EMBL" id="BMVN01000052">
    <property type="protein sequence ID" value="GHA64467.1"/>
    <property type="molecule type" value="Genomic_DNA"/>
</dbReference>
<comment type="caution">
    <text evidence="3">The sequence shown here is derived from an EMBL/GenBank/DDBJ whole genome shotgun (WGS) entry which is preliminary data.</text>
</comment>
<evidence type="ECO:0000313" key="4">
    <source>
        <dbReference type="Proteomes" id="UP000653644"/>
    </source>
</evidence>
<keyword evidence="4" id="KW-1185">Reference proteome</keyword>
<comment type="cofactor">
    <cofactor evidence="2">
        <name>[2Fe-2S] cluster</name>
        <dbReference type="ChEBI" id="CHEBI:190135"/>
    </cofactor>
</comment>
<dbReference type="SUPFAM" id="SSF46785">
    <property type="entry name" value="Winged helix' DNA-binding domain"/>
    <property type="match status" value="1"/>
</dbReference>
<sequence length="158" mass="16683">MRIIYARGMRLLRSTDLALRVLMRLAVVADSTPTTRQVAADMDVPYTHAAKVVAELQHLGLVDARRGRGGGLALTERGRTASVGAVVRTFEGDGDVVDCEGTQGTPACPLRSDCRLRGALRGAQEAFFAALDSVTIGDLVTGPTGPLLLGISRRPGLD</sequence>
<keyword evidence="1" id="KW-0238">DNA-binding</keyword>
<evidence type="ECO:0000256" key="2">
    <source>
        <dbReference type="ARBA" id="ARBA00034078"/>
    </source>
</evidence>